<organism evidence="15 16">
    <name type="scientific">Potamilus streckersoni</name>
    <dbReference type="NCBI Taxonomy" id="2493646"/>
    <lineage>
        <taxon>Eukaryota</taxon>
        <taxon>Metazoa</taxon>
        <taxon>Spiralia</taxon>
        <taxon>Lophotrochozoa</taxon>
        <taxon>Mollusca</taxon>
        <taxon>Bivalvia</taxon>
        <taxon>Autobranchia</taxon>
        <taxon>Heteroconchia</taxon>
        <taxon>Palaeoheterodonta</taxon>
        <taxon>Unionida</taxon>
        <taxon>Unionoidea</taxon>
        <taxon>Unionidae</taxon>
        <taxon>Ambleminae</taxon>
        <taxon>Lampsilini</taxon>
        <taxon>Potamilus</taxon>
    </lineage>
</organism>
<feature type="transmembrane region" description="Helical" evidence="13">
    <location>
        <begin position="360"/>
        <end position="377"/>
    </location>
</feature>
<dbReference type="GO" id="GO:0005484">
    <property type="term" value="F:SNAP receptor activity"/>
    <property type="evidence" value="ECO:0007669"/>
    <property type="project" value="TreeGrafter"/>
</dbReference>
<feature type="region of interest" description="Disordered" evidence="12">
    <location>
        <begin position="1"/>
        <end position="145"/>
    </location>
</feature>
<dbReference type="GO" id="GO:0006906">
    <property type="term" value="P:vesicle fusion"/>
    <property type="evidence" value="ECO:0007669"/>
    <property type="project" value="TreeGrafter"/>
</dbReference>
<evidence type="ECO:0000256" key="10">
    <source>
        <dbReference type="ARBA" id="ARBA00055629"/>
    </source>
</evidence>
<evidence type="ECO:0000256" key="5">
    <source>
        <dbReference type="ARBA" id="ARBA00022692"/>
    </source>
</evidence>
<protein>
    <recommendedName>
        <fullName evidence="11">Syntaxin-8</fullName>
    </recommendedName>
</protein>
<dbReference type="Proteomes" id="UP001195483">
    <property type="component" value="Unassembled WGS sequence"/>
</dbReference>
<name>A0AAE0SQW3_9BIVA</name>
<evidence type="ECO:0000256" key="4">
    <source>
        <dbReference type="ARBA" id="ARBA00022553"/>
    </source>
</evidence>
<reference evidence="15" key="2">
    <citation type="journal article" date="2021" name="Genome Biol. Evol.">
        <title>Developing a high-quality reference genome for a parasitic bivalve with doubly uniparental inheritance (Bivalvia: Unionida).</title>
        <authorList>
            <person name="Smith C.H."/>
        </authorList>
    </citation>
    <scope>NUCLEOTIDE SEQUENCE</scope>
    <source>
        <strain evidence="15">CHS0354</strain>
        <tissue evidence="15">Mantle</tissue>
    </source>
</reference>
<dbReference type="Pfam" id="PF05739">
    <property type="entry name" value="SNARE"/>
    <property type="match status" value="1"/>
</dbReference>
<feature type="compositionally biased region" description="Polar residues" evidence="12">
    <location>
        <begin position="32"/>
        <end position="51"/>
    </location>
</feature>
<dbReference type="FunFam" id="1.20.5.110:FF:000036">
    <property type="entry name" value="Putative Syntaxin-8"/>
    <property type="match status" value="1"/>
</dbReference>
<dbReference type="AlphaFoldDB" id="A0AAE0SQW3"/>
<dbReference type="GO" id="GO:0005770">
    <property type="term" value="C:late endosome"/>
    <property type="evidence" value="ECO:0007669"/>
    <property type="project" value="UniProtKB-ARBA"/>
</dbReference>
<keyword evidence="3" id="KW-0813">Transport</keyword>
<feature type="compositionally biased region" description="Polar residues" evidence="12">
    <location>
        <begin position="62"/>
        <end position="121"/>
    </location>
</feature>
<dbReference type="GO" id="GO:0000149">
    <property type="term" value="F:SNARE binding"/>
    <property type="evidence" value="ECO:0007669"/>
    <property type="project" value="TreeGrafter"/>
</dbReference>
<evidence type="ECO:0000256" key="11">
    <source>
        <dbReference type="ARBA" id="ARBA00072662"/>
    </source>
</evidence>
<dbReference type="InterPro" id="IPR041875">
    <property type="entry name" value="Syntaxin-8_SNARE"/>
</dbReference>
<gene>
    <name evidence="15" type="ORF">CHS0354_036929</name>
</gene>
<evidence type="ECO:0000313" key="16">
    <source>
        <dbReference type="Proteomes" id="UP001195483"/>
    </source>
</evidence>
<dbReference type="GO" id="GO:0031201">
    <property type="term" value="C:SNARE complex"/>
    <property type="evidence" value="ECO:0007669"/>
    <property type="project" value="TreeGrafter"/>
</dbReference>
<dbReference type="PANTHER" id="PTHR19957">
    <property type="entry name" value="SYNTAXIN"/>
    <property type="match status" value="1"/>
</dbReference>
<dbReference type="Gene3D" id="1.20.5.110">
    <property type="match status" value="1"/>
</dbReference>
<dbReference type="SUPFAM" id="SSF58038">
    <property type="entry name" value="SNARE fusion complex"/>
    <property type="match status" value="1"/>
</dbReference>
<evidence type="ECO:0000256" key="8">
    <source>
        <dbReference type="ARBA" id="ARBA00023054"/>
    </source>
</evidence>
<comment type="function">
    <text evidence="10">Vesicle trafficking protein that functions in the early secretory pathway, possibly by mediating retrograde transport from cis-Golgi membranes to the ER.</text>
</comment>
<evidence type="ECO:0000256" key="6">
    <source>
        <dbReference type="ARBA" id="ARBA00022843"/>
    </source>
</evidence>
<evidence type="ECO:0000256" key="2">
    <source>
        <dbReference type="ARBA" id="ARBA00009063"/>
    </source>
</evidence>
<evidence type="ECO:0000313" key="15">
    <source>
        <dbReference type="EMBL" id="KAK3596379.1"/>
    </source>
</evidence>
<keyword evidence="16" id="KW-1185">Reference proteome</keyword>
<comment type="similarity">
    <text evidence="2">Belongs to the syntaxin family.</text>
</comment>
<comment type="caution">
    <text evidence="15">The sequence shown here is derived from an EMBL/GenBank/DDBJ whole genome shotgun (WGS) entry which is preliminary data.</text>
</comment>
<evidence type="ECO:0000256" key="12">
    <source>
        <dbReference type="SAM" id="MobiDB-lite"/>
    </source>
</evidence>
<evidence type="ECO:0000256" key="13">
    <source>
        <dbReference type="SAM" id="Phobius"/>
    </source>
</evidence>
<evidence type="ECO:0000259" key="14">
    <source>
        <dbReference type="PROSITE" id="PS50192"/>
    </source>
</evidence>
<evidence type="ECO:0000256" key="1">
    <source>
        <dbReference type="ARBA" id="ARBA00004211"/>
    </source>
</evidence>
<dbReference type="InterPro" id="IPR000727">
    <property type="entry name" value="T_SNARE_dom"/>
</dbReference>
<evidence type="ECO:0000256" key="9">
    <source>
        <dbReference type="ARBA" id="ARBA00023136"/>
    </source>
</evidence>
<dbReference type="PANTHER" id="PTHR19957:SF124">
    <property type="entry name" value="SYNTAXIN-8"/>
    <property type="match status" value="1"/>
</dbReference>
<evidence type="ECO:0000256" key="7">
    <source>
        <dbReference type="ARBA" id="ARBA00022989"/>
    </source>
</evidence>
<keyword evidence="4" id="KW-0597">Phosphoprotein</keyword>
<dbReference type="InterPro" id="IPR045242">
    <property type="entry name" value="Syntaxin"/>
</dbReference>
<dbReference type="GO" id="GO:0048278">
    <property type="term" value="P:vesicle docking"/>
    <property type="evidence" value="ECO:0007669"/>
    <property type="project" value="TreeGrafter"/>
</dbReference>
<accession>A0AAE0SQW3</accession>
<dbReference type="PROSITE" id="PS50192">
    <property type="entry name" value="T_SNARE"/>
    <property type="match status" value="1"/>
</dbReference>
<evidence type="ECO:0000256" key="3">
    <source>
        <dbReference type="ARBA" id="ARBA00022448"/>
    </source>
</evidence>
<proteinExistence type="inferred from homology"/>
<feature type="domain" description="T-SNARE coiled-coil homology" evidence="14">
    <location>
        <begin position="289"/>
        <end position="351"/>
    </location>
</feature>
<keyword evidence="7 13" id="KW-1133">Transmembrane helix</keyword>
<reference evidence="15" key="1">
    <citation type="journal article" date="2021" name="Genome Biol. Evol.">
        <title>A High-Quality Reference Genome for a Parasitic Bivalve with Doubly Uniparental Inheritance (Bivalvia: Unionida).</title>
        <authorList>
            <person name="Smith C.H."/>
        </authorList>
    </citation>
    <scope>NUCLEOTIDE SEQUENCE</scope>
    <source>
        <strain evidence="15">CHS0354</strain>
    </source>
</reference>
<keyword evidence="9 13" id="KW-0472">Membrane</keyword>
<sequence length="385" mass="43056">MKHCNKAANEWKPAYYLSVPQSQGSDKEVDSDISNPQGSDKQVDSDISSPQRSDKQVDSDISGPQGSDKQVHSDISSLQGSDKQIDSDISSPQGSDKQVESDISNPQGSDKQVDSDISSPHGSYKQVDSDISSPHGSYKQVDSDISSPHGLTEYDNCICLAQEILRKINERNKHNRTSNQYTKLSAEVRVSMKQFSSDVQKLRQNLIRASSSYHITQREVERRQIMMDNLTTKEKQIDQAFKNEGGESRYNLIGNGGGGVNQSRDPWGIREEPEELRGFTNSQIRDQQQQIIQEQDQGLEALSSVISRQKQIALDIGNEVDDQNVLIDDITDHVVKTDDRVKRETRHIKIVDRKSATCCYWVVIVLLLVVIIVVVAIPKSVTGHH</sequence>
<keyword evidence="5 13" id="KW-0812">Transmembrane</keyword>
<reference evidence="15" key="3">
    <citation type="submission" date="2023-05" db="EMBL/GenBank/DDBJ databases">
        <authorList>
            <person name="Smith C.H."/>
        </authorList>
    </citation>
    <scope>NUCLEOTIDE SEQUENCE</scope>
    <source>
        <strain evidence="15">CHS0354</strain>
        <tissue evidence="15">Mantle</tissue>
    </source>
</reference>
<dbReference type="CDD" id="cd15852">
    <property type="entry name" value="SNARE_Syntaxin8"/>
    <property type="match status" value="1"/>
</dbReference>
<keyword evidence="6" id="KW-0832">Ubl conjugation</keyword>
<dbReference type="SMART" id="SM00397">
    <property type="entry name" value="t_SNARE"/>
    <property type="match status" value="1"/>
</dbReference>
<dbReference type="GO" id="GO:0006886">
    <property type="term" value="P:intracellular protein transport"/>
    <property type="evidence" value="ECO:0007669"/>
    <property type="project" value="TreeGrafter"/>
</dbReference>
<comment type="subcellular location">
    <subcellularLocation>
        <location evidence="1">Membrane</location>
        <topology evidence="1">Single-pass type IV membrane protein</topology>
    </subcellularLocation>
</comment>
<dbReference type="EMBL" id="JAEAOA010002167">
    <property type="protein sequence ID" value="KAK3596379.1"/>
    <property type="molecule type" value="Genomic_DNA"/>
</dbReference>
<keyword evidence="8" id="KW-0175">Coiled coil</keyword>